<evidence type="ECO:0000313" key="1">
    <source>
        <dbReference type="EMBL" id="RRT54029.1"/>
    </source>
</evidence>
<accession>A0A426YQM1</accession>
<dbReference type="EMBL" id="AMZH03010816">
    <property type="protein sequence ID" value="RRT54029.1"/>
    <property type="molecule type" value="Genomic_DNA"/>
</dbReference>
<organism evidence="1 2">
    <name type="scientific">Ensete ventricosum</name>
    <name type="common">Abyssinian banana</name>
    <name type="synonym">Musa ensete</name>
    <dbReference type="NCBI Taxonomy" id="4639"/>
    <lineage>
        <taxon>Eukaryota</taxon>
        <taxon>Viridiplantae</taxon>
        <taxon>Streptophyta</taxon>
        <taxon>Embryophyta</taxon>
        <taxon>Tracheophyta</taxon>
        <taxon>Spermatophyta</taxon>
        <taxon>Magnoliopsida</taxon>
        <taxon>Liliopsida</taxon>
        <taxon>Zingiberales</taxon>
        <taxon>Musaceae</taxon>
        <taxon>Ensete</taxon>
    </lineage>
</organism>
<dbReference type="AlphaFoldDB" id="A0A426YQM1"/>
<protein>
    <submittedName>
        <fullName evidence="1">Uncharacterized protein</fullName>
    </submittedName>
</protein>
<name>A0A426YQM1_ENSVE</name>
<proteinExistence type="predicted"/>
<sequence>GCMATENSGVRQRSVASEFHLLLKSSCNCASTVVATAAAACASTVVWCERASVVDLVVRFSCWGGLHGVWDYTVALHCSSRGRALGLHLPPKWYVPGSQVSVTDVTTAEMHAGLAFQGRSKLKILISYVDNLPPWVRAIFPFTRKGTSHFFSTDSLNLALQVGEDVVAELTRAVVRQGLDMRVSALLLPCQKSSATTSGEISL</sequence>
<comment type="caution">
    <text evidence="1">The sequence shown here is derived from an EMBL/GenBank/DDBJ whole genome shotgun (WGS) entry which is preliminary data.</text>
</comment>
<feature type="non-terminal residue" evidence="1">
    <location>
        <position position="1"/>
    </location>
</feature>
<dbReference type="Proteomes" id="UP000287651">
    <property type="component" value="Unassembled WGS sequence"/>
</dbReference>
<evidence type="ECO:0000313" key="2">
    <source>
        <dbReference type="Proteomes" id="UP000287651"/>
    </source>
</evidence>
<gene>
    <name evidence="1" type="ORF">B296_00021550</name>
</gene>
<reference evidence="1 2" key="1">
    <citation type="journal article" date="2014" name="Agronomy (Basel)">
        <title>A Draft Genome Sequence for Ensete ventricosum, the Drought-Tolerant Tree Against Hunger.</title>
        <authorList>
            <person name="Harrison J."/>
            <person name="Moore K.A."/>
            <person name="Paszkiewicz K."/>
            <person name="Jones T."/>
            <person name="Grant M."/>
            <person name="Ambacheew D."/>
            <person name="Muzemil S."/>
            <person name="Studholme D.J."/>
        </authorList>
    </citation>
    <scope>NUCLEOTIDE SEQUENCE [LARGE SCALE GENOMIC DNA]</scope>
</reference>